<feature type="domain" description="Phorbol-ester/DAG-type" evidence="4">
    <location>
        <begin position="932"/>
        <end position="982"/>
    </location>
</feature>
<feature type="compositionally biased region" description="Low complexity" evidence="3">
    <location>
        <begin position="388"/>
        <end position="411"/>
    </location>
</feature>
<evidence type="ECO:0000313" key="6">
    <source>
        <dbReference type="Proteomes" id="UP000738325"/>
    </source>
</evidence>
<feature type="region of interest" description="Disordered" evidence="3">
    <location>
        <begin position="2586"/>
        <end position="2629"/>
    </location>
</feature>
<feature type="compositionally biased region" description="Low complexity" evidence="3">
    <location>
        <begin position="3004"/>
        <end position="3013"/>
    </location>
</feature>
<feature type="compositionally biased region" description="Gly residues" evidence="3">
    <location>
        <begin position="3350"/>
        <end position="3360"/>
    </location>
</feature>
<dbReference type="GO" id="GO:0046872">
    <property type="term" value="F:metal ion binding"/>
    <property type="evidence" value="ECO:0007669"/>
    <property type="project" value="UniProtKB-KW"/>
</dbReference>
<feature type="compositionally biased region" description="Polar residues" evidence="3">
    <location>
        <begin position="2601"/>
        <end position="2610"/>
    </location>
</feature>
<dbReference type="EMBL" id="JAAAIP010000192">
    <property type="protein sequence ID" value="KAG0323257.1"/>
    <property type="molecule type" value="Genomic_DNA"/>
</dbReference>
<evidence type="ECO:0000256" key="1">
    <source>
        <dbReference type="ARBA" id="ARBA00022723"/>
    </source>
</evidence>
<feature type="region of interest" description="Disordered" evidence="3">
    <location>
        <begin position="1893"/>
        <end position="1923"/>
    </location>
</feature>
<feature type="region of interest" description="Disordered" evidence="3">
    <location>
        <begin position="88"/>
        <end position="157"/>
    </location>
</feature>
<dbReference type="InterPro" id="IPR024855">
    <property type="entry name" value="UNC79"/>
</dbReference>
<feature type="compositionally biased region" description="Low complexity" evidence="3">
    <location>
        <begin position="3062"/>
        <end position="3077"/>
    </location>
</feature>
<organism evidence="5 6">
    <name type="scientific">Dissophora globulifera</name>
    <dbReference type="NCBI Taxonomy" id="979702"/>
    <lineage>
        <taxon>Eukaryota</taxon>
        <taxon>Fungi</taxon>
        <taxon>Fungi incertae sedis</taxon>
        <taxon>Mucoromycota</taxon>
        <taxon>Mortierellomycotina</taxon>
        <taxon>Mortierellomycetes</taxon>
        <taxon>Mortierellales</taxon>
        <taxon>Mortierellaceae</taxon>
        <taxon>Dissophora</taxon>
    </lineage>
</organism>
<dbReference type="PROSITE" id="PS00479">
    <property type="entry name" value="ZF_DAG_PE_1"/>
    <property type="match status" value="1"/>
</dbReference>
<name>A0A9P6RPQ7_9FUNG</name>
<feature type="compositionally biased region" description="Low complexity" evidence="3">
    <location>
        <begin position="2361"/>
        <end position="2374"/>
    </location>
</feature>
<keyword evidence="2" id="KW-0862">Zinc</keyword>
<keyword evidence="6" id="KW-1185">Reference proteome</keyword>
<feature type="region of interest" description="Disordered" evidence="3">
    <location>
        <begin position="3166"/>
        <end position="3214"/>
    </location>
</feature>
<feature type="region of interest" description="Disordered" evidence="3">
    <location>
        <begin position="2999"/>
        <end position="3027"/>
    </location>
</feature>
<feature type="region of interest" description="Disordered" evidence="3">
    <location>
        <begin position="1166"/>
        <end position="1190"/>
    </location>
</feature>
<feature type="compositionally biased region" description="Low complexity" evidence="3">
    <location>
        <begin position="3096"/>
        <end position="3130"/>
    </location>
</feature>
<feature type="compositionally biased region" description="Basic and acidic residues" evidence="3">
    <location>
        <begin position="3336"/>
        <end position="3346"/>
    </location>
</feature>
<feature type="compositionally biased region" description="Polar residues" evidence="3">
    <location>
        <begin position="1167"/>
        <end position="1190"/>
    </location>
</feature>
<dbReference type="Gene3D" id="3.30.60.20">
    <property type="match status" value="1"/>
</dbReference>
<feature type="compositionally biased region" description="Polar residues" evidence="3">
    <location>
        <begin position="9"/>
        <end position="43"/>
    </location>
</feature>
<dbReference type="PANTHER" id="PTHR21696">
    <property type="entry name" value="PROTEIN UNC-79 HOMOLOG"/>
    <property type="match status" value="1"/>
</dbReference>
<feature type="compositionally biased region" description="Basic residues" evidence="3">
    <location>
        <begin position="2263"/>
        <end position="2275"/>
    </location>
</feature>
<dbReference type="PROSITE" id="PS50081">
    <property type="entry name" value="ZF_DAG_PE_2"/>
    <property type="match status" value="1"/>
</dbReference>
<dbReference type="InterPro" id="IPR002219">
    <property type="entry name" value="PKC_DAG/PE"/>
</dbReference>
<dbReference type="SUPFAM" id="SSF57889">
    <property type="entry name" value="Cysteine-rich domain"/>
    <property type="match status" value="1"/>
</dbReference>
<feature type="region of interest" description="Disordered" evidence="3">
    <location>
        <begin position="2247"/>
        <end position="2293"/>
    </location>
</feature>
<feature type="region of interest" description="Disordered" evidence="3">
    <location>
        <begin position="3059"/>
        <end position="3147"/>
    </location>
</feature>
<feature type="compositionally biased region" description="Basic residues" evidence="3">
    <location>
        <begin position="109"/>
        <end position="118"/>
    </location>
</feature>
<proteinExistence type="predicted"/>
<feature type="region of interest" description="Disordered" evidence="3">
    <location>
        <begin position="1498"/>
        <end position="1518"/>
    </location>
</feature>
<dbReference type="InterPro" id="IPR046349">
    <property type="entry name" value="C1-like_sf"/>
</dbReference>
<sequence>MTNKDEPSHTTLHTSVSMPLPQNSSSPQHRQLSSPSLSASDITSQHNHQQQQNSSQSLSVPMLALPPIEFPLGEDVVPAANASRNVTMTPRIGSTGSQLVSPVNDVRKRTGRRVLHRPRPLDLDHTKLHWRSSLQQPQQSSATTSGSGSDHRPASAFPALVSGANTGAGVGYSVAQYGPATAGASTTTKEPKHKAKFPLLQIKTDFNPSTTFRRTSMAPLSSNNIINQNTATQPTTNINISNNANETQRKEPSKWQVGLERILKKIQRRKRAPSNLLWYAARSTESYISGMGTTPDIGSEVLKREVDSEAEELHFGPGQPPQWITKSLQAGEMFFSDDTVELMLNLRDYLIKSTDSGWDVAELKEEIFPVSVSPHGSPHRTSPIGNTSGPASPGAASQDSAASSRRNSRSSADFEHLSQHVAGRYADEETGSYRLLDYFMSILSDVISHDSRYRVQHPRPSRPEWALHSIVLDVLVYLSKVLAHDHKAIYDIGMVALSAFPVFKNNALIRLLDLMTDMILPSFALSRAQPFGATPVSPPPVSPNMASPLSPSKIRVQLDNNQTFAIQVHSPTEEQGMLAVPKGGGQLFNPLNSAHIPSPRSSSTSFSRAIPGATTQAQDTMDTHANSLISLTLLAVLQQVSFSKSPLPIAKQLERSIGDLLRIKPDLSVDLLQVVAVIESETVMHRALEVLWWIERPSLGHHTLSEKLLSPEYESILLMRQATREWDVAPASMTIGARAGTVRSDLLLAFRKGSLDDATILPRTESETRSNAAGSFGIKSKLLQRPSLPWRASQGNVPLSGAQQQHRHHHQHESAAASGTDYLEDHQLYPYMFSSLVGNGNDNGDEDMGLNWKSCERCELAINGLGLYCYHCRGALHLECYYSIKSYAGVDCMQMGCAFDFVSRQTRNQLLHANEVNVFEGSTNQTYKTQAGHRLQLVNMFSTCLCAACKLPLWGYHHQAYRCRDCGQLVHSNCTGTGLQDCGTITQSPTLRHSTPTQISYQDLRKSFLEFYRGLISTWDSLQLGSALLPSTPSLPSPAATTSSAHSKDQYPYEEASCNASVLALQVGLLRNGIARGEIMALDWILDGQATDEGLLASSGFELFKLEKYFMDLVRHLRTSGSLASSSPFLCDFFEDSEPDEFLLFSAPYWSHFAALAKTMMKDTKPTSRQNSQYSYNHHLSSPTDFDPTSGTTREDIFALRSDTTQDQLLAGFSVHTRHTPLATIFRFCMRRLGFLSTWSMQLVLQEWVKIGLLERLDGELDLFEDLSLDSLSPSTALPTSQSTLSPNARGNTWASGGIGSKLPTFQTSYFDTVGNSSSGNSDTVNAIPEYQPAIRNVHCLFPIVTAIDPTSDVENLIQAIWRCLSSVDLSVNECGFLLLSRQCWPDPFMSDYTAERLAGCIFHWYLLEDDHLFSIHKNCTSKGKRIPGVRIDLEEQLAIKHRALGGNGVANRQAGVNRPELSEASILTPSVTAAANATTHSTNRNATGSITAAVANSNHSSGVTSSGGYNSKSSSANSSMYGAVGSYVMTRKLMVKKYALPWLRRIMDLSPESYVDMVYRQIRVLEREMASGDDEESPAEDGQQNFHHARVERYLESTIKLRQAGFLFNSFSKVLCRWLEEVEDLLEGTDISSTSFKILSRLFMKASSSSSRSGTSVGLGIMQVNAQSTLIEQSTPVPVHRAVMETESAGGGQDFEWRARLRAKLQQGSSTVGGPGSTSFSSLPNLDGTTSYAVDDTVETPLHTLQAMLASTDAADRSDSLERALFWLDLMVQSGVQVPFQAFRECCNALVDSKETPLPAASIDRSPKQLQTPSSVISTDALPLMAAGNLKLPFLTGFQVLDQSKDFIKTCWEQIVMSPNRLPETEASDLLDAMLTKNRSRILKVMDSGLDTADTKDLESPQSRYTSPHGGGQPSFQQRLHRQQHHSLQELELSRDAVSIGIFLASLRSPSVSLQGEVTIGLAAMMEHAQHVSNMDDFVDSIQKEIVPCLWELLSPLNDHMAETVLPLLMHFISRRPGFFHKTITQYFNDQDWEVRFSALDSVFGLFSKLDDALVMKLYFQQSVSTTSLLGTMLNSKGKGVDKAQRQRDQQQDRQQYQSRTESSSFDPDIRESSGTGLNGEQVLGPQTQQQHQQQQQLLSYAQFLPEDLQILGPVFSFFVSSMWDREEAVRTKAKTLLKALQPVHVCHALKAWELYFIASAPEVQQTLLKLMTRLNNLFPRWKIMEYGLVFQLLTSGELGQFMTRSTENSVASGEETERSAPKVHKGNRSHGARTRSLDSQKSAELDSRDMRVRRASSASLSLLDNPNEILSGVGDDDTAGHLPLQHRRRASISGSAIFDVPTDTTFMPAGEPSRTHQRTSSVSSAQSVTTSVGPSASMTDDAEAREKQLELEDDIHCSLLNLALQMVANGIEPRLDEVIQLKYLVVFYLDFEGCELLSLGQGKFQVRYGEYIPRQRVSPIYNGSDERLDGATDALLNDPGHENFVLAICKNLQLILDRCVEIKPDQERDPPTLYDRLRSRDTVYDAGTTPGEPQVQTQHSGRTFSATTAMSAEIAKEQARMGNLQDRDDEYDRDRQHRSNNIFCFPRHKRYQDDPGDSFKQQSAPTTSHYQQHHHHHYRKNQSRRTDEHTPVVGTYFVDVILRFFGSETDLSLLPTGRLKSWLELMLIVIYKYVKEVDPLSDLVVVLMKRIVEMLTVRKGGPGGASTSAAVGAAAGSADARRTTTDAGTRNASGMAVPSGEESMSEENNLLAISICSTLLQRSSTMTTALLSREIMAMCKLMTRRREDPDDPVLIRAKKFLHDAFVHFMGNGLFVLVFKTQPTQNGSSAGWEEDSQEVDQELDLFYVLATVLGEDEMIPLDPTNTTPGANNHLVHFRDQPVRDILDRVMIFRDLEPSQVSTILTNLALYVERVHNKFGDPHLFPDMGQFLIKVTKYTAEWDHQQRQKLKEQAQQMRQAHEQVHQHQLLQQQLLTKQHGKRRVQNHLFSGNTSTMVSNESSIQLQSQLQLHQQQKKGQKQKRREEVERYQEIRQHGQGLMSITSGSTVVGTTEPVTAAMISSSPSSPSLESPLRSETPGEAPGRSKRRNTVTSITLTPTAQSTPPSPSTPTLQSQQPTQQIQQSTTPSSVASEGQSPETAPVPRPSFIRQKSNLLKHMASFDVESNPFTKSRQNRQNNNSSSSSNGGSYPPSTHHHHHSSTLQSLNRHQGPAAQRQGIIQNWNYSDAILGMCATLTIQNPLEGHHLISAVKHVLRQALYRDKISAPVLIRLVTGYCYMAELDFSLSLVNVFGEFVVEELRSSIRDDGLTQRDDDEEENDEDQEQPLSPRHGRLKRIGDEGKEHGLKSIGRGGNNSGGADGDSLSVRTKILASNFHLLHHLLIWDLDPSYNMEWTQIKWSILGTMRFPPGHPILFPGANDALRQGTASIVSDFVERYPS</sequence>
<feature type="region of interest" description="Disordered" evidence="3">
    <location>
        <begin position="2080"/>
        <end position="2130"/>
    </location>
</feature>
<feature type="compositionally biased region" description="Low complexity" evidence="3">
    <location>
        <begin position="2707"/>
        <end position="2720"/>
    </location>
</feature>
<dbReference type="PANTHER" id="PTHR21696:SF2">
    <property type="entry name" value="PROTEIN UNC-79 HOMOLOG"/>
    <property type="match status" value="1"/>
</dbReference>
<reference evidence="5" key="1">
    <citation type="journal article" date="2020" name="Fungal Divers.">
        <title>Resolving the Mortierellaceae phylogeny through synthesis of multi-gene phylogenetics and phylogenomics.</title>
        <authorList>
            <person name="Vandepol N."/>
            <person name="Liber J."/>
            <person name="Desiro A."/>
            <person name="Na H."/>
            <person name="Kennedy M."/>
            <person name="Barry K."/>
            <person name="Grigoriev I.V."/>
            <person name="Miller A.N."/>
            <person name="O'Donnell K."/>
            <person name="Stajich J.E."/>
            <person name="Bonito G."/>
        </authorList>
    </citation>
    <scope>NUCLEOTIDE SEQUENCE</scope>
    <source>
        <strain evidence="5">REB-010B</strain>
    </source>
</reference>
<gene>
    <name evidence="5" type="ORF">BGZ99_002876</name>
</gene>
<feature type="compositionally biased region" description="Acidic residues" evidence="3">
    <location>
        <begin position="3313"/>
        <end position="3324"/>
    </location>
</feature>
<accession>A0A9P6RPQ7</accession>
<feature type="region of interest" description="Disordered" evidence="3">
    <location>
        <begin position="3307"/>
        <end position="3360"/>
    </location>
</feature>
<feature type="compositionally biased region" description="Low complexity" evidence="3">
    <location>
        <begin position="132"/>
        <end position="148"/>
    </location>
</feature>
<evidence type="ECO:0000313" key="5">
    <source>
        <dbReference type="EMBL" id="KAG0323257.1"/>
    </source>
</evidence>
<feature type="region of interest" description="Disordered" evidence="3">
    <location>
        <begin position="1"/>
        <end position="58"/>
    </location>
</feature>
<feature type="region of interest" description="Disordered" evidence="3">
    <location>
        <begin position="371"/>
        <end position="414"/>
    </location>
</feature>
<feature type="compositionally biased region" description="Low complexity" evidence="3">
    <location>
        <begin position="1507"/>
        <end position="1518"/>
    </location>
</feature>
<dbReference type="SUPFAM" id="SSF48371">
    <property type="entry name" value="ARM repeat"/>
    <property type="match status" value="1"/>
</dbReference>
<evidence type="ECO:0000256" key="3">
    <source>
        <dbReference type="SAM" id="MobiDB-lite"/>
    </source>
</evidence>
<protein>
    <recommendedName>
        <fullName evidence="4">Phorbol-ester/DAG-type domain-containing protein</fullName>
    </recommendedName>
</protein>
<dbReference type="Proteomes" id="UP000738325">
    <property type="component" value="Unassembled WGS sequence"/>
</dbReference>
<comment type="caution">
    <text evidence="5">The sequence shown here is derived from an EMBL/GenBank/DDBJ whole genome shotgun (WGS) entry which is preliminary data.</text>
</comment>
<evidence type="ECO:0000256" key="2">
    <source>
        <dbReference type="ARBA" id="ARBA00022833"/>
    </source>
</evidence>
<feature type="region of interest" description="Disordered" evidence="3">
    <location>
        <begin position="2525"/>
        <end position="2544"/>
    </location>
</feature>
<feature type="region of interest" description="Disordered" evidence="3">
    <location>
        <begin position="794"/>
        <end position="817"/>
    </location>
</feature>
<feature type="compositionally biased region" description="Low complexity" evidence="3">
    <location>
        <begin position="3175"/>
        <end position="3189"/>
    </location>
</feature>
<dbReference type="InterPro" id="IPR016024">
    <property type="entry name" value="ARM-type_fold"/>
</dbReference>
<dbReference type="OrthoDB" id="6270916at2759"/>
<evidence type="ECO:0000259" key="4">
    <source>
        <dbReference type="PROSITE" id="PS50081"/>
    </source>
</evidence>
<dbReference type="SMART" id="SM00109">
    <property type="entry name" value="C1"/>
    <property type="match status" value="1"/>
</dbReference>
<feature type="compositionally biased region" description="Low complexity" evidence="3">
    <location>
        <begin position="44"/>
        <end position="57"/>
    </location>
</feature>
<keyword evidence="1" id="KW-0479">Metal-binding</keyword>
<feature type="compositionally biased region" description="Basic and acidic residues" evidence="3">
    <location>
        <begin position="2080"/>
        <end position="2093"/>
    </location>
</feature>
<feature type="region of interest" description="Disordered" evidence="3">
    <location>
        <begin position="2703"/>
        <end position="2743"/>
    </location>
</feature>
<feature type="region of interest" description="Disordered" evidence="3">
    <location>
        <begin position="2343"/>
        <end position="2388"/>
    </location>
</feature>
<dbReference type="CDD" id="cd00029">
    <property type="entry name" value="C1"/>
    <property type="match status" value="1"/>
</dbReference>
<feature type="compositionally biased region" description="Basic residues" evidence="3">
    <location>
        <begin position="2613"/>
        <end position="2625"/>
    </location>
</feature>
<feature type="compositionally biased region" description="Basic and acidic residues" evidence="3">
    <location>
        <begin position="2277"/>
        <end position="2293"/>
    </location>
</feature>
<feature type="compositionally biased region" description="Polar residues" evidence="3">
    <location>
        <begin position="88"/>
        <end position="101"/>
    </location>
</feature>